<feature type="compositionally biased region" description="Low complexity" evidence="2">
    <location>
        <begin position="260"/>
        <end position="269"/>
    </location>
</feature>
<feature type="compositionally biased region" description="Gly residues" evidence="2">
    <location>
        <begin position="419"/>
        <end position="429"/>
    </location>
</feature>
<dbReference type="InterPro" id="IPR013087">
    <property type="entry name" value="Znf_C2H2_type"/>
</dbReference>
<dbReference type="GO" id="GO:0008270">
    <property type="term" value="F:zinc ion binding"/>
    <property type="evidence" value="ECO:0007669"/>
    <property type="project" value="UniProtKB-KW"/>
</dbReference>
<feature type="compositionally biased region" description="Low complexity" evidence="2">
    <location>
        <begin position="71"/>
        <end position="91"/>
    </location>
</feature>
<protein>
    <recommendedName>
        <fullName evidence="3">C2H2-type domain-containing protein</fullName>
    </recommendedName>
</protein>
<keyword evidence="1" id="KW-0862">Zinc</keyword>
<evidence type="ECO:0000313" key="5">
    <source>
        <dbReference type="Proteomes" id="UP000559256"/>
    </source>
</evidence>
<feature type="region of interest" description="Disordered" evidence="2">
    <location>
        <begin position="290"/>
        <end position="341"/>
    </location>
</feature>
<dbReference type="GO" id="GO:0006355">
    <property type="term" value="P:regulation of DNA-templated transcription"/>
    <property type="evidence" value="ECO:0007669"/>
    <property type="project" value="InterPro"/>
</dbReference>
<evidence type="ECO:0000256" key="2">
    <source>
        <dbReference type="SAM" id="MobiDB-lite"/>
    </source>
</evidence>
<keyword evidence="1" id="KW-0863">Zinc-finger</keyword>
<comment type="caution">
    <text evidence="4">The sequence shown here is derived from an EMBL/GenBank/DDBJ whole genome shotgun (WGS) entry which is preliminary data.</text>
</comment>
<dbReference type="EMBL" id="JAACJM010000103">
    <property type="protein sequence ID" value="KAF5346337.1"/>
    <property type="molecule type" value="Genomic_DNA"/>
</dbReference>
<feature type="compositionally biased region" description="Basic and acidic residues" evidence="2">
    <location>
        <begin position="460"/>
        <end position="471"/>
    </location>
</feature>
<sequence>MLTFPPDVDDYPTPHFGSDPPCWSKNDSLIDVQNSSIYYPSSPSLLPYSSNFAIDNNNAYTDSYGPSPPGTAISTSSNSADASSTDARSPTNNSKTYSFVALPGNAVKKRPRRRYDEIERLYQCSWPDCTKAYGTLNHLNAHVTMQKHGQKRSPNEFKEIRKQWRKQKKEQEAVIAAGQANLSRRTSMSSLHSEDDLYQSMVASYLDDDLSDVDYRHSQWGYSSTRSSLGNDYISSLPSQPTQPTYHHLPPHHHHHYRQSLSESSSSFSSYSSPSSSYSSYSQYDRLPQNSPLFTPLPGFGTDSGSASREQAPSLSSPPSLPPLPSISSLPPLQTQPTSQMGYGMDTIALEDSCSSQPSHPRSLLSPLPAELQNKYQLFEYDDQPPPPYALQPPAETAQTGSERGHGNAHHTRIRHSGDGAGGAGGGIHGQNEPGHSTRKFGHSRSRAGSFGSSASDSSFSRHDHELHDQDPGPGFVVPTLALDTSVSSDHVMAEPSISIGITPMPPALQMTPPSPNPSIVSRSSVYCDSIQDRHPNVPTISVSNYDGLTNFELESTGCPGSATLDVAALDVEVDVEMVVDELEEKEQDTGGRFPAVFRGPKSERYFFSSPAGGDAPKPAIDSWVSDHVLSPELLTDVSTKLPFKSKLISMDNLGFGSWSSSDYVMGFMKVDGEAIRHAFALLKPILSIGSAKESWAPTSILLIWDGITPKESQTSVQSHAFFHLPDTGFNMKALYSVLRNSLPAKVSSITPSSRPLCRPQLEASEGCYTRKYWAPHIGICAIDPRRLAVRSSHHGTGDNAVILSPRKWLSGSRCGVNSNEELIWQVWDLDELITPIVLPKPTPSTNDCIPLPAVRNGIGQSLHH</sequence>
<dbReference type="PANTHER" id="PTHR36167:SF3">
    <property type="entry name" value="C2H2 FINGER DOMAIN TRANSCRIPTION FACTOR (EUROFUNG)-RELATED"/>
    <property type="match status" value="1"/>
</dbReference>
<dbReference type="Proteomes" id="UP000559256">
    <property type="component" value="Unassembled WGS sequence"/>
</dbReference>
<dbReference type="Gene3D" id="3.30.160.60">
    <property type="entry name" value="Classic Zinc Finger"/>
    <property type="match status" value="1"/>
</dbReference>
<evidence type="ECO:0000259" key="3">
    <source>
        <dbReference type="PROSITE" id="PS50157"/>
    </source>
</evidence>
<keyword evidence="5" id="KW-1185">Reference proteome</keyword>
<dbReference type="PROSITE" id="PS00028">
    <property type="entry name" value="ZINC_FINGER_C2H2_1"/>
    <property type="match status" value="1"/>
</dbReference>
<proteinExistence type="predicted"/>
<dbReference type="InterPro" id="IPR039327">
    <property type="entry name" value="CON7-like"/>
</dbReference>
<name>A0A8H5CQW9_9AGAR</name>
<feature type="compositionally biased region" description="Basic residues" evidence="2">
    <location>
        <begin position="249"/>
        <end position="258"/>
    </location>
</feature>
<organism evidence="4 5">
    <name type="scientific">Tetrapyrgos nigripes</name>
    <dbReference type="NCBI Taxonomy" id="182062"/>
    <lineage>
        <taxon>Eukaryota</taxon>
        <taxon>Fungi</taxon>
        <taxon>Dikarya</taxon>
        <taxon>Basidiomycota</taxon>
        <taxon>Agaricomycotina</taxon>
        <taxon>Agaricomycetes</taxon>
        <taxon>Agaricomycetidae</taxon>
        <taxon>Agaricales</taxon>
        <taxon>Marasmiineae</taxon>
        <taxon>Marasmiaceae</taxon>
        <taxon>Tetrapyrgos</taxon>
    </lineage>
</organism>
<feature type="region of interest" description="Disordered" evidence="2">
    <location>
        <begin position="233"/>
        <end position="269"/>
    </location>
</feature>
<evidence type="ECO:0000256" key="1">
    <source>
        <dbReference type="PROSITE-ProRule" id="PRU00042"/>
    </source>
</evidence>
<dbReference type="PANTHER" id="PTHR36167">
    <property type="entry name" value="C2H2 FINGER DOMAIN TRANSCRIPTION FACTOR (EUROFUNG)-RELATED"/>
    <property type="match status" value="1"/>
</dbReference>
<gene>
    <name evidence="4" type="ORF">D9758_011502</name>
</gene>
<feature type="compositionally biased region" description="Basic residues" evidence="2">
    <location>
        <begin position="437"/>
        <end position="446"/>
    </location>
</feature>
<dbReference type="OrthoDB" id="1939603at2759"/>
<dbReference type="AlphaFoldDB" id="A0A8H5CQW9"/>
<accession>A0A8H5CQW9</accession>
<keyword evidence="1" id="KW-0479">Metal-binding</keyword>
<feature type="region of interest" description="Disordered" evidence="2">
    <location>
        <begin position="380"/>
        <end position="473"/>
    </location>
</feature>
<evidence type="ECO:0000313" key="4">
    <source>
        <dbReference type="EMBL" id="KAF5346337.1"/>
    </source>
</evidence>
<feature type="compositionally biased region" description="Low complexity" evidence="2">
    <location>
        <begin position="447"/>
        <end position="459"/>
    </location>
</feature>
<reference evidence="4 5" key="1">
    <citation type="journal article" date="2020" name="ISME J.">
        <title>Uncovering the hidden diversity of litter-decomposition mechanisms in mushroom-forming fungi.</title>
        <authorList>
            <person name="Floudas D."/>
            <person name="Bentzer J."/>
            <person name="Ahren D."/>
            <person name="Johansson T."/>
            <person name="Persson P."/>
            <person name="Tunlid A."/>
        </authorList>
    </citation>
    <scope>NUCLEOTIDE SEQUENCE [LARGE SCALE GENOMIC DNA]</scope>
    <source>
        <strain evidence="4 5">CBS 291.85</strain>
    </source>
</reference>
<feature type="region of interest" description="Disordered" evidence="2">
    <location>
        <begin position="63"/>
        <end position="97"/>
    </location>
</feature>
<feature type="domain" description="C2H2-type" evidence="3">
    <location>
        <begin position="122"/>
        <end position="153"/>
    </location>
</feature>
<dbReference type="PROSITE" id="PS50157">
    <property type="entry name" value="ZINC_FINGER_C2H2_2"/>
    <property type="match status" value="1"/>
</dbReference>